<evidence type="ECO:0000313" key="2">
    <source>
        <dbReference type="EMBL" id="MBC6680001.1"/>
    </source>
</evidence>
<organism evidence="2 3">
    <name type="scientific">Zhenpiania hominis</name>
    <dbReference type="NCBI Taxonomy" id="2763644"/>
    <lineage>
        <taxon>Bacteria</taxon>
        <taxon>Bacillati</taxon>
        <taxon>Bacillota</taxon>
        <taxon>Clostridia</taxon>
        <taxon>Peptostreptococcales</taxon>
        <taxon>Anaerovoracaceae</taxon>
        <taxon>Zhenpiania</taxon>
    </lineage>
</organism>
<dbReference type="CDD" id="cd06259">
    <property type="entry name" value="YdcF-like"/>
    <property type="match status" value="1"/>
</dbReference>
<comment type="caution">
    <text evidence="2">The sequence shown here is derived from an EMBL/GenBank/DDBJ whole genome shotgun (WGS) entry which is preliminary data.</text>
</comment>
<reference evidence="2" key="1">
    <citation type="submission" date="2020-08" db="EMBL/GenBank/DDBJ databases">
        <title>Genome public.</title>
        <authorList>
            <person name="Liu C."/>
            <person name="Sun Q."/>
        </authorList>
    </citation>
    <scope>NUCLEOTIDE SEQUENCE</scope>
    <source>
        <strain evidence="2">BX12</strain>
    </source>
</reference>
<dbReference type="InterPro" id="IPR014729">
    <property type="entry name" value="Rossmann-like_a/b/a_fold"/>
</dbReference>
<dbReference type="AlphaFoldDB" id="A0A923NL73"/>
<proteinExistence type="predicted"/>
<dbReference type="EMBL" id="JACRYT010000008">
    <property type="protein sequence ID" value="MBC6680001.1"/>
    <property type="molecule type" value="Genomic_DNA"/>
</dbReference>
<keyword evidence="3" id="KW-1185">Reference proteome</keyword>
<evidence type="ECO:0000313" key="3">
    <source>
        <dbReference type="Proteomes" id="UP000602647"/>
    </source>
</evidence>
<gene>
    <name evidence="2" type="ORF">H9L42_09175</name>
</gene>
<dbReference type="Proteomes" id="UP000602647">
    <property type="component" value="Unassembled WGS sequence"/>
</dbReference>
<dbReference type="RefSeq" id="WP_187303103.1">
    <property type="nucleotide sequence ID" value="NZ_CBCTON010000018.1"/>
</dbReference>
<dbReference type="Gene3D" id="3.40.50.620">
    <property type="entry name" value="HUPs"/>
    <property type="match status" value="1"/>
</dbReference>
<feature type="domain" description="DUF218" evidence="1">
    <location>
        <begin position="63"/>
        <end position="184"/>
    </location>
</feature>
<dbReference type="InterPro" id="IPR003848">
    <property type="entry name" value="DUF218"/>
</dbReference>
<evidence type="ECO:0000259" key="1">
    <source>
        <dbReference type="Pfam" id="PF02698"/>
    </source>
</evidence>
<dbReference type="PANTHER" id="PTHR30336">
    <property type="entry name" value="INNER MEMBRANE PROTEIN, PROBABLE PERMEASE"/>
    <property type="match status" value="1"/>
</dbReference>
<dbReference type="InterPro" id="IPR051599">
    <property type="entry name" value="Cell_Envelope_Assoc"/>
</dbReference>
<dbReference type="Pfam" id="PF02698">
    <property type="entry name" value="DUF218"/>
    <property type="match status" value="1"/>
</dbReference>
<name>A0A923NL73_9FIRM</name>
<dbReference type="GO" id="GO:0005886">
    <property type="term" value="C:plasma membrane"/>
    <property type="evidence" value="ECO:0007669"/>
    <property type="project" value="TreeGrafter"/>
</dbReference>
<dbReference type="PANTHER" id="PTHR30336:SF6">
    <property type="entry name" value="INTEGRAL MEMBRANE PROTEIN"/>
    <property type="match status" value="1"/>
</dbReference>
<sequence>MKLWKKIVLALLLLAAVCAAIVFGLNAYVVHSGEARILCRVETRETELSSEEVRELKEQNPECILILGAKVRADGSPSYMLQDRLDLGIKLYQEGVAPKLLLSGDHGQVQYDEVNAMKEYALQEGVPEEDLFLDHAGFSTYDSVYRAKKVFQVERMVVVTQGYHLYRALYGCEKMGIKAWGAAADQTVYHGQAMRDLREIAARDKDVVKWMLKPEPTYLGEAIPISGSGIETQD</sequence>
<protein>
    <submittedName>
        <fullName evidence="2">YdcF family protein</fullName>
    </submittedName>
</protein>
<accession>A0A923NL73</accession>